<geneLocation type="plasmid" evidence="3">
    <name>III</name>
</geneLocation>
<name>A0A375I8J2_9BURK</name>
<evidence type="ECO:0000313" key="2">
    <source>
        <dbReference type="EMBL" id="SPK70161.1"/>
    </source>
</evidence>
<evidence type="ECO:0008006" key="5">
    <source>
        <dbReference type="Google" id="ProtNLM"/>
    </source>
</evidence>
<evidence type="ECO:0000313" key="3">
    <source>
        <dbReference type="EMBL" id="SPK77709.1"/>
    </source>
</evidence>
<sequence length="149" mass="16827">MRKRSSTVGQMITLMTPLPLPGPRWIPETRALYCEVCGLLFFRYGITPTANKLLSAGAQRQHGSVPEVLQGFWHELRRANPRHHRLVVIAQKRAEASERRALRELDPRHIARRKSEHAAEDLRTALSAAHNEARDAAVGQAEARARLQT</sequence>
<dbReference type="AlphaFoldDB" id="A0A375I8J2"/>
<dbReference type="Proteomes" id="UP000255505">
    <property type="component" value="Plasmid III"/>
</dbReference>
<dbReference type="EMBL" id="OOEF01000016">
    <property type="protein sequence ID" value="SPK69926.1"/>
    <property type="molecule type" value="Genomic_DNA"/>
</dbReference>
<evidence type="ECO:0000313" key="4">
    <source>
        <dbReference type="Proteomes" id="UP000255505"/>
    </source>
</evidence>
<dbReference type="EMBL" id="LT991978">
    <property type="protein sequence ID" value="SPK77709.1"/>
    <property type="molecule type" value="Genomic_DNA"/>
</dbReference>
<keyword evidence="3" id="KW-0614">Plasmid</keyword>
<protein>
    <recommendedName>
        <fullName evidence="5">KfrA N-terminal DNA-binding domain-containing protein</fullName>
    </recommendedName>
</protein>
<reference evidence="2 4" key="1">
    <citation type="submission" date="2018-01" db="EMBL/GenBank/DDBJ databases">
        <authorList>
            <person name="Gaut B.S."/>
            <person name="Morton B.R."/>
            <person name="Clegg M.T."/>
            <person name="Duvall M.R."/>
        </authorList>
    </citation>
    <scope>NUCLEOTIDE SEQUENCE [LARGE SCALE GENOMIC DNA]</scope>
    <source>
        <strain evidence="2">Cupriavidus taiwanensis LMG 19425</strain>
        <plasmid evidence="4">Plasmid iii</plasmid>
    </source>
</reference>
<proteinExistence type="predicted"/>
<gene>
    <name evidence="3" type="ORF">CT19425_P70049</name>
    <name evidence="1" type="ORF">CT19425_U230013</name>
    <name evidence="2" type="ORF">CT19425_U380015</name>
</gene>
<dbReference type="EMBL" id="OOEF01000032">
    <property type="protein sequence ID" value="SPK70161.1"/>
    <property type="molecule type" value="Genomic_DNA"/>
</dbReference>
<dbReference type="Proteomes" id="UP000255505">
    <property type="component" value="Unassembled WGS sequence"/>
</dbReference>
<accession>A0A375I8J2</accession>
<organism evidence="2 4">
    <name type="scientific">Cupriavidus taiwanensis</name>
    <dbReference type="NCBI Taxonomy" id="164546"/>
    <lineage>
        <taxon>Bacteria</taxon>
        <taxon>Pseudomonadati</taxon>
        <taxon>Pseudomonadota</taxon>
        <taxon>Betaproteobacteria</taxon>
        <taxon>Burkholderiales</taxon>
        <taxon>Burkholderiaceae</taxon>
        <taxon>Cupriavidus</taxon>
    </lineage>
</organism>
<evidence type="ECO:0000313" key="1">
    <source>
        <dbReference type="EMBL" id="SPK69926.1"/>
    </source>
</evidence>